<dbReference type="AlphaFoldDB" id="A0A9X7N783"/>
<evidence type="ECO:0000313" key="1">
    <source>
        <dbReference type="EMBL" id="QEY75896.1"/>
    </source>
</evidence>
<organism evidence="1 2">
    <name type="scientific">Pseudomonas denitrificans</name>
    <dbReference type="NCBI Taxonomy" id="43306"/>
    <lineage>
        <taxon>Bacteria</taxon>
        <taxon>Pseudomonadati</taxon>
        <taxon>Pseudomonadota</taxon>
        <taxon>Gammaproteobacteria</taxon>
        <taxon>Pseudomonadales</taxon>
        <taxon>Pseudomonadaceae</taxon>
        <taxon>Halopseudomonas</taxon>
    </lineage>
</organism>
<name>A0A9X7N783_PSEDE</name>
<dbReference type="EMBL" id="CP043626">
    <property type="protein sequence ID" value="QEY75896.1"/>
    <property type="molecule type" value="Genomic_DNA"/>
</dbReference>
<sequence>MDSTHFVKDGKPTGLPAHSSYYVALPEDGQYGAKPYPGSGKMTSSIIKSTLQKNSQKVTSSNRVEDFDQALNSARIGGYSYLVFPTILHWEDRATEWNFMRDKVEVKIDIVDVFSGEAESSTVIDGKSGIATLGGDHPQDLLPDPINEYFRSALYGTAQ</sequence>
<evidence type="ECO:0000313" key="2">
    <source>
        <dbReference type="Proteomes" id="UP000326659"/>
    </source>
</evidence>
<keyword evidence="2" id="KW-1185">Reference proteome</keyword>
<dbReference type="InterPro" id="IPR032248">
    <property type="entry name" value="DUF4823"/>
</dbReference>
<protein>
    <submittedName>
        <fullName evidence="1">DUF4823 domain-containing protein</fullName>
    </submittedName>
</protein>
<accession>A0A9X7N783</accession>
<dbReference type="OrthoDB" id="9811335at2"/>
<dbReference type="Proteomes" id="UP000326659">
    <property type="component" value="Chromosome"/>
</dbReference>
<dbReference type="KEGG" id="pden:F1C79_03115"/>
<reference evidence="1 2" key="1">
    <citation type="submission" date="2019-09" db="EMBL/GenBank/DDBJ databases">
        <title>Prosopis cineraria nodule microbiome.</title>
        <authorList>
            <person name="Chaluvadi S.R."/>
            <person name="Ali R."/>
            <person name="Wang X."/>
        </authorList>
    </citation>
    <scope>NUCLEOTIDE SEQUENCE [LARGE SCALE GENOMIC DNA]</scope>
    <source>
        <strain evidence="1 2">BG1</strain>
    </source>
</reference>
<dbReference type="Pfam" id="PF16105">
    <property type="entry name" value="DUF4823"/>
    <property type="match status" value="1"/>
</dbReference>
<proteinExistence type="predicted"/>
<gene>
    <name evidence="1" type="ORF">F1C79_03115</name>
</gene>